<feature type="domain" description="FUZ/MON1/HPS1 second Longin" evidence="6">
    <location>
        <begin position="174"/>
        <end position="267"/>
    </location>
</feature>
<evidence type="ECO:0000256" key="1">
    <source>
        <dbReference type="ARBA" id="ARBA00004245"/>
    </source>
</evidence>
<dbReference type="Pfam" id="PF19036">
    <property type="entry name" value="Fuz_longin_1"/>
    <property type="match status" value="1"/>
</dbReference>
<evidence type="ECO:0000259" key="5">
    <source>
        <dbReference type="Pfam" id="PF19036"/>
    </source>
</evidence>
<keyword evidence="4" id="KW-0206">Cytoskeleton</keyword>
<comment type="caution">
    <text evidence="8">The sequence shown here is derived from an EMBL/GenBank/DDBJ whole genome shotgun (WGS) entry which is preliminary data.</text>
</comment>
<dbReference type="GO" id="GO:0005856">
    <property type="term" value="C:cytoskeleton"/>
    <property type="evidence" value="ECO:0007669"/>
    <property type="project" value="UniProtKB-SubCell"/>
</dbReference>
<comment type="subcellular location">
    <subcellularLocation>
        <location evidence="1">Cytoplasm</location>
        <location evidence="1">Cytoskeleton</location>
    </subcellularLocation>
</comment>
<dbReference type="GO" id="GO:1905515">
    <property type="term" value="P:non-motile cilium assembly"/>
    <property type="evidence" value="ECO:0007669"/>
    <property type="project" value="TreeGrafter"/>
</dbReference>
<evidence type="ECO:0000313" key="9">
    <source>
        <dbReference type="Proteomes" id="UP001187343"/>
    </source>
</evidence>
<dbReference type="EMBL" id="JAUYZG010000008">
    <property type="protein sequence ID" value="KAK2901252.1"/>
    <property type="molecule type" value="Genomic_DNA"/>
</dbReference>
<evidence type="ECO:0000259" key="7">
    <source>
        <dbReference type="Pfam" id="PF19038"/>
    </source>
</evidence>
<evidence type="ECO:0000313" key="8">
    <source>
        <dbReference type="EMBL" id="KAK2901252.1"/>
    </source>
</evidence>
<dbReference type="InterPro" id="IPR043970">
    <property type="entry name" value="FUZ/MON1/HPS1_longin_3"/>
</dbReference>
<evidence type="ECO:0000256" key="2">
    <source>
        <dbReference type="ARBA" id="ARBA00008550"/>
    </source>
</evidence>
<keyword evidence="3" id="KW-0963">Cytoplasm</keyword>
<dbReference type="InterPro" id="IPR043971">
    <property type="entry name" value="FUZ/MON1/HPS1_longin_2"/>
</dbReference>
<dbReference type="PANTHER" id="PTHR13559">
    <property type="entry name" value="INTRACELLULAR TRAFFIC PROTEIN-RELATED"/>
    <property type="match status" value="1"/>
</dbReference>
<gene>
    <name evidence="8" type="ORF">Q8A67_009367</name>
</gene>
<sequence>MLQAETLQLLCLTASSGVPLFSRGSSKQLPFSIIGSLNGVHMFGAGHGAQLASCETDRGSRVVWGVFQESLMLIAVSGGGGCAISELQLRRLLENVWNCMVLVLGQDELVNIRNVERLKRELRSCYRLIDMLLERVNDDQGFMGDLTQCADCLLLSHSGLLQEALDSFAQAAESEFGCLLVHGRIAQATEKWWSRLTSQEVVVLSILVHSISGASSCDYPVFLPQGSPTIAIRLLSFQLLPGVHVCVLCGPKPSLYKAKNELISRFWSTFVENLRSCLEQAERSTLPSSVNLRWDIQALLLINRESKRAVTVCPRVRSGAPSEATPLLSSGRRLELLRLFYTFAVTRYFTSQETSVSSASTTSEDFSQGFTHVPVQCYLVTDECKCYALQSSQHQLFVLMDLSVPTYWINGRRFTVKGSFTPVKVWSRFRRFTRGRSLLSVVSVTEEASLSSLLESFCIPGGPKQTSTAEDVRKRSVTP</sequence>
<dbReference type="Proteomes" id="UP001187343">
    <property type="component" value="Unassembled WGS sequence"/>
</dbReference>
<dbReference type="AlphaFoldDB" id="A0AA88U000"/>
<proteinExistence type="inferred from homology"/>
<dbReference type="InterPro" id="IPR026069">
    <property type="entry name" value="Fuzzy"/>
</dbReference>
<evidence type="ECO:0000259" key="6">
    <source>
        <dbReference type="Pfam" id="PF19037"/>
    </source>
</evidence>
<evidence type="ECO:0000256" key="3">
    <source>
        <dbReference type="ARBA" id="ARBA00022490"/>
    </source>
</evidence>
<reference evidence="8" key="1">
    <citation type="submission" date="2023-08" db="EMBL/GenBank/DDBJ databases">
        <title>Chromosome-level Genome Assembly of mud carp (Cirrhinus molitorella).</title>
        <authorList>
            <person name="Liu H."/>
        </authorList>
    </citation>
    <scope>NUCLEOTIDE SEQUENCE</scope>
    <source>
        <strain evidence="8">Prfri</strain>
        <tissue evidence="8">Muscle</tissue>
    </source>
</reference>
<dbReference type="InterPro" id="IPR043972">
    <property type="entry name" value="FUZ/MON1/HPS1_longin_1"/>
</dbReference>
<dbReference type="Pfam" id="PF19038">
    <property type="entry name" value="Fuz_longin_3"/>
    <property type="match status" value="1"/>
</dbReference>
<feature type="domain" description="FUZ/MON1/HPS1 third Longin" evidence="7">
    <location>
        <begin position="296"/>
        <end position="407"/>
    </location>
</feature>
<accession>A0AA88U000</accession>
<organism evidence="8 9">
    <name type="scientific">Cirrhinus molitorella</name>
    <name type="common">mud carp</name>
    <dbReference type="NCBI Taxonomy" id="172907"/>
    <lineage>
        <taxon>Eukaryota</taxon>
        <taxon>Metazoa</taxon>
        <taxon>Chordata</taxon>
        <taxon>Craniata</taxon>
        <taxon>Vertebrata</taxon>
        <taxon>Euteleostomi</taxon>
        <taxon>Actinopterygii</taxon>
        <taxon>Neopterygii</taxon>
        <taxon>Teleostei</taxon>
        <taxon>Ostariophysi</taxon>
        <taxon>Cypriniformes</taxon>
        <taxon>Cyprinidae</taxon>
        <taxon>Labeoninae</taxon>
        <taxon>Labeonini</taxon>
        <taxon>Cirrhinus</taxon>
    </lineage>
</organism>
<protein>
    <recommendedName>
        <fullName evidence="10">Protein fuzzy homolog</fullName>
    </recommendedName>
</protein>
<dbReference type="PANTHER" id="PTHR13559:SF1">
    <property type="entry name" value="PROTEIN FUZZY HOMOLOG"/>
    <property type="match status" value="1"/>
</dbReference>
<evidence type="ECO:0000256" key="4">
    <source>
        <dbReference type="ARBA" id="ARBA00023212"/>
    </source>
</evidence>
<keyword evidence="9" id="KW-1185">Reference proteome</keyword>
<dbReference type="Pfam" id="PF19037">
    <property type="entry name" value="Fuz_longin_2"/>
    <property type="match status" value="1"/>
</dbReference>
<comment type="similarity">
    <text evidence="2">Belongs to the fuzzy family.</text>
</comment>
<dbReference type="GO" id="GO:0016192">
    <property type="term" value="P:vesicle-mediated transport"/>
    <property type="evidence" value="ECO:0007669"/>
    <property type="project" value="InterPro"/>
</dbReference>
<name>A0AA88U000_9TELE</name>
<feature type="domain" description="FUZ/MON1/HPS1 first Longin" evidence="5">
    <location>
        <begin position="9"/>
        <end position="132"/>
    </location>
</feature>
<evidence type="ECO:0008006" key="10">
    <source>
        <dbReference type="Google" id="ProtNLM"/>
    </source>
</evidence>